<feature type="compositionally biased region" description="Low complexity" evidence="1">
    <location>
        <begin position="334"/>
        <end position="350"/>
    </location>
</feature>
<dbReference type="InterPro" id="IPR001214">
    <property type="entry name" value="SET_dom"/>
</dbReference>
<dbReference type="InterPro" id="IPR046341">
    <property type="entry name" value="SET_dom_sf"/>
</dbReference>
<dbReference type="GO" id="GO:0005700">
    <property type="term" value="C:polytene chromosome"/>
    <property type="evidence" value="ECO:0007669"/>
    <property type="project" value="TreeGrafter"/>
</dbReference>
<protein>
    <recommendedName>
        <fullName evidence="2">SET domain-containing protein</fullName>
    </recommendedName>
</protein>
<name>A0A433T6Z5_ELYCH</name>
<evidence type="ECO:0000313" key="4">
    <source>
        <dbReference type="Proteomes" id="UP000271974"/>
    </source>
</evidence>
<feature type="compositionally biased region" description="Polar residues" evidence="1">
    <location>
        <begin position="653"/>
        <end position="685"/>
    </location>
</feature>
<dbReference type="GO" id="GO:0043516">
    <property type="term" value="P:regulation of DNA damage response, signal transduction by p53 class mediator"/>
    <property type="evidence" value="ECO:0007669"/>
    <property type="project" value="TreeGrafter"/>
</dbReference>
<feature type="region of interest" description="Disordered" evidence="1">
    <location>
        <begin position="472"/>
        <end position="591"/>
    </location>
</feature>
<reference evidence="3 4" key="1">
    <citation type="submission" date="2019-01" db="EMBL/GenBank/DDBJ databases">
        <title>A draft genome assembly of the solar-powered sea slug Elysia chlorotica.</title>
        <authorList>
            <person name="Cai H."/>
            <person name="Li Q."/>
            <person name="Fang X."/>
            <person name="Li J."/>
            <person name="Curtis N.E."/>
            <person name="Altenburger A."/>
            <person name="Shibata T."/>
            <person name="Feng M."/>
            <person name="Maeda T."/>
            <person name="Schwartz J.A."/>
            <person name="Shigenobu S."/>
            <person name="Lundholm N."/>
            <person name="Nishiyama T."/>
            <person name="Yang H."/>
            <person name="Hasebe M."/>
            <person name="Li S."/>
            <person name="Pierce S.K."/>
            <person name="Wang J."/>
        </authorList>
    </citation>
    <scope>NUCLEOTIDE SEQUENCE [LARGE SCALE GENOMIC DNA]</scope>
    <source>
        <strain evidence="3">EC2010</strain>
        <tissue evidence="3">Whole organism of an adult</tissue>
    </source>
</reference>
<dbReference type="PANTHER" id="PTHR46167:SF1">
    <property type="entry name" value="N-LYSINE METHYLTRANSFERASE KMT5A"/>
    <property type="match status" value="1"/>
</dbReference>
<feature type="region of interest" description="Disordered" evidence="1">
    <location>
        <begin position="224"/>
        <end position="279"/>
    </location>
</feature>
<dbReference type="Gene3D" id="2.170.270.10">
    <property type="entry name" value="SET domain"/>
    <property type="match status" value="1"/>
</dbReference>
<dbReference type="GO" id="GO:0006357">
    <property type="term" value="P:regulation of transcription by RNA polymerase II"/>
    <property type="evidence" value="ECO:0007669"/>
    <property type="project" value="TreeGrafter"/>
</dbReference>
<feature type="compositionally biased region" description="Polar residues" evidence="1">
    <location>
        <begin position="489"/>
        <end position="515"/>
    </location>
</feature>
<comment type="caution">
    <text evidence="3">The sequence shown here is derived from an EMBL/GenBank/DDBJ whole genome shotgun (WGS) entry which is preliminary data.</text>
</comment>
<dbReference type="GO" id="GO:0042799">
    <property type="term" value="F:histone H4K20 methyltransferase activity"/>
    <property type="evidence" value="ECO:0007669"/>
    <property type="project" value="TreeGrafter"/>
</dbReference>
<dbReference type="STRING" id="188477.A0A433T6Z5"/>
<dbReference type="OrthoDB" id="6159504at2759"/>
<dbReference type="AlphaFoldDB" id="A0A433T6Z5"/>
<feature type="region of interest" description="Disordered" evidence="1">
    <location>
        <begin position="174"/>
        <end position="193"/>
    </location>
</feature>
<accession>A0A433T6Z5</accession>
<sequence>MTAKPKKYVKGLTKVEILTQGLMRPSDEVKANFSIKEDEKGRGVYLKIPELSKGSFVLEYEGDIITPDEVEHRELIYESNGEGCFIMEFKFNGSSMAIDATRNFNSYTRLLNHSRHPNIRFHSPIVVDFSDPPKPRIAAYALRDIKRGEEIVFDYGVKDRSIPWLKNRKNGFAEVSGDEDEDNNSKDDESSTSSDNAYLCLRYTAARAGRSNLDDRPAFNYRELSRSASSSSDNLSQSSQHHKKTRNKKRHSRESTSVPDSDKSNPGAIPQASLDPSNNLGFDSINQSLTTAECRWNFDRLRNGKFRVTLSRIAVPQKILKCLEPKRKSRKTESSSSIICLSDESSPSHESGSDSDSKDLMDIPVVSSEKKVMDWQNSFCCGESAQNTVSEENTLSIKIVGVQSLSDSPEHTLSSTEPVHQKTDHANLPTPVPVVCLERLPSNLSVHESQSISALELVSPRLTDSISIKYASPSRQHHSPHMPGKGEHNSPSFPNCSPSVSTSKERMQTTTQGITMQPVHFVSTPSPGASHLVSTNLDLPSSSTGSSNHVLSRPSPKPESPLTISDSEDQPSFVPNSSMHKSLVSSEEQKHLTGMQFNHRASSSQNVYNLQEHKRSRNSMHQPRNFSAKSLENFGQTCLQDSIPTSWERDTSPHQGTSRSPQSIRNPHSQHSYASKSQPPKQPQNCLPRPPQNRILPQVREYTSPVRKSHLSSQYQGKFPASISGSHENQNSFNNLHSFVDDNLSGKQVESFVISDDEDNVSVKKIDCAREAVGKNSYLSQRKEPKEQNVLVLSSDDEPDVEEIVPPPPQRHPSSSLGMGNTSTSKFEPHSSAFTQNGKSNFKTDDSECHLVLVEHSSQSALATKRVAVIQPYKSDPSDTDMSQWDNALTDAEMDRLSDIFDRNSFSKNVSKTAINEKIYNHWNFFKSILERGISVEQIRAAVKQMCLVKYNTPM</sequence>
<gene>
    <name evidence="3" type="ORF">EGW08_014875</name>
</gene>
<dbReference type="EMBL" id="RQTK01000586">
    <property type="protein sequence ID" value="RUS77361.1"/>
    <property type="molecule type" value="Genomic_DNA"/>
</dbReference>
<feature type="compositionally biased region" description="Low complexity" evidence="1">
    <location>
        <begin position="226"/>
        <end position="239"/>
    </location>
</feature>
<feature type="compositionally biased region" description="Polar residues" evidence="1">
    <location>
        <begin position="408"/>
        <end position="418"/>
    </location>
</feature>
<feature type="region of interest" description="Disordered" evidence="1">
    <location>
        <begin position="408"/>
        <end position="427"/>
    </location>
</feature>
<feature type="compositionally biased region" description="Basic residues" evidence="1">
    <location>
        <begin position="240"/>
        <end position="252"/>
    </location>
</feature>
<dbReference type="GO" id="GO:0005634">
    <property type="term" value="C:nucleus"/>
    <property type="evidence" value="ECO:0007669"/>
    <property type="project" value="TreeGrafter"/>
</dbReference>
<evidence type="ECO:0000313" key="3">
    <source>
        <dbReference type="EMBL" id="RUS77361.1"/>
    </source>
</evidence>
<feature type="compositionally biased region" description="Polar residues" evidence="1">
    <location>
        <begin position="573"/>
        <end position="586"/>
    </location>
</feature>
<feature type="compositionally biased region" description="Basic and acidic residues" evidence="1">
    <location>
        <begin position="351"/>
        <end position="360"/>
    </location>
</feature>
<dbReference type="PANTHER" id="PTHR46167">
    <property type="entry name" value="N-LYSINE METHYLTRANSFERASE KMT5A"/>
    <property type="match status" value="1"/>
</dbReference>
<dbReference type="Proteomes" id="UP000271974">
    <property type="component" value="Unassembled WGS sequence"/>
</dbReference>
<evidence type="ECO:0000256" key="1">
    <source>
        <dbReference type="SAM" id="MobiDB-lite"/>
    </source>
</evidence>
<keyword evidence="4" id="KW-1185">Reference proteome</keyword>
<evidence type="ECO:0000259" key="2">
    <source>
        <dbReference type="PROSITE" id="PS50280"/>
    </source>
</evidence>
<feature type="domain" description="SET" evidence="2">
    <location>
        <begin position="31"/>
        <end position="156"/>
    </location>
</feature>
<proteinExistence type="predicted"/>
<feature type="compositionally biased region" description="Polar residues" evidence="1">
    <location>
        <begin position="812"/>
        <end position="825"/>
    </location>
</feature>
<dbReference type="SMART" id="SM00317">
    <property type="entry name" value="SET"/>
    <property type="match status" value="1"/>
</dbReference>
<dbReference type="SUPFAM" id="SSF82199">
    <property type="entry name" value="SET domain"/>
    <property type="match status" value="1"/>
</dbReference>
<feature type="region of interest" description="Disordered" evidence="1">
    <location>
        <begin position="333"/>
        <end position="360"/>
    </location>
</feature>
<feature type="compositionally biased region" description="Polar residues" evidence="1">
    <location>
        <begin position="523"/>
        <end position="550"/>
    </location>
</feature>
<dbReference type="InterPro" id="IPR051760">
    <property type="entry name" value="KMT5A"/>
</dbReference>
<feature type="region of interest" description="Disordered" evidence="1">
    <location>
        <begin position="779"/>
        <end position="825"/>
    </location>
</feature>
<dbReference type="Pfam" id="PF00856">
    <property type="entry name" value="SET"/>
    <property type="match status" value="1"/>
</dbReference>
<dbReference type="PROSITE" id="PS50280">
    <property type="entry name" value="SET"/>
    <property type="match status" value="1"/>
</dbReference>
<organism evidence="3 4">
    <name type="scientific">Elysia chlorotica</name>
    <name type="common">Eastern emerald elysia</name>
    <name type="synonym">Sea slug</name>
    <dbReference type="NCBI Taxonomy" id="188477"/>
    <lineage>
        <taxon>Eukaryota</taxon>
        <taxon>Metazoa</taxon>
        <taxon>Spiralia</taxon>
        <taxon>Lophotrochozoa</taxon>
        <taxon>Mollusca</taxon>
        <taxon>Gastropoda</taxon>
        <taxon>Heterobranchia</taxon>
        <taxon>Euthyneura</taxon>
        <taxon>Panpulmonata</taxon>
        <taxon>Sacoglossa</taxon>
        <taxon>Placobranchoidea</taxon>
        <taxon>Plakobranchidae</taxon>
        <taxon>Elysia</taxon>
    </lineage>
</organism>
<feature type="region of interest" description="Disordered" evidence="1">
    <location>
        <begin position="643"/>
        <end position="726"/>
    </location>
</feature>